<dbReference type="FunFam" id="2.30.42.10:FF:000147">
    <property type="entry name" value="Pro-interleukin-16"/>
    <property type="match status" value="1"/>
</dbReference>
<feature type="compositionally biased region" description="Low complexity" evidence="1">
    <location>
        <begin position="13"/>
        <end position="24"/>
    </location>
</feature>
<dbReference type="InterPro" id="IPR055287">
    <property type="entry name" value="IL-16-like"/>
</dbReference>
<feature type="domain" description="PDZ" evidence="2">
    <location>
        <begin position="31"/>
        <end position="116"/>
    </location>
</feature>
<dbReference type="Pfam" id="PF00595">
    <property type="entry name" value="PDZ"/>
    <property type="match status" value="1"/>
</dbReference>
<dbReference type="SUPFAM" id="SSF50156">
    <property type="entry name" value="PDZ domain-like"/>
    <property type="match status" value="1"/>
</dbReference>
<name>O46429_FELCA</name>
<dbReference type="PROSITE" id="PS50106">
    <property type="entry name" value="PDZ"/>
    <property type="match status" value="1"/>
</dbReference>
<sequence length="129" mass="13245">MPDLNSSTDSTNSASVASDVSGDSTEATVHTVTLEKTSAGLGFSLEGGKGSLLGDKPLTVNRIFKGAASEQSETIQPGDEILHLAGTAVQGLTRFEAWNVIKTLPDGPVTIVIRRRSVQSSGTTAAGDS</sequence>
<dbReference type="CDD" id="cd06763">
    <property type="entry name" value="PDZ7_PDZD2-PDZ4_hPro-IL-16-like"/>
    <property type="match status" value="1"/>
</dbReference>
<feature type="compositionally biased region" description="Polar residues" evidence="1">
    <location>
        <begin position="1"/>
        <end position="12"/>
    </location>
</feature>
<evidence type="ECO:0000259" key="2">
    <source>
        <dbReference type="PROSITE" id="PS50106"/>
    </source>
</evidence>
<organism evidence="3">
    <name type="scientific">Felis catus</name>
    <name type="common">Cat</name>
    <name type="synonym">Felis silvestris catus</name>
    <dbReference type="NCBI Taxonomy" id="9685"/>
    <lineage>
        <taxon>Eukaryota</taxon>
        <taxon>Metazoa</taxon>
        <taxon>Chordata</taxon>
        <taxon>Craniata</taxon>
        <taxon>Vertebrata</taxon>
        <taxon>Euteleostomi</taxon>
        <taxon>Mammalia</taxon>
        <taxon>Eutheria</taxon>
        <taxon>Laurasiatheria</taxon>
        <taxon>Carnivora</taxon>
        <taxon>Feliformia</taxon>
        <taxon>Felidae</taxon>
        <taxon>Felinae</taxon>
        <taxon>Felis</taxon>
    </lineage>
</organism>
<protein>
    <submittedName>
        <fullName evidence="3">Interleukin-16</fullName>
    </submittedName>
</protein>
<dbReference type="GO" id="GO:0005125">
    <property type="term" value="F:cytokine activity"/>
    <property type="evidence" value="ECO:0007669"/>
    <property type="project" value="InterPro"/>
</dbReference>
<evidence type="ECO:0000313" key="3">
    <source>
        <dbReference type="EMBL" id="AAB93979.1"/>
    </source>
</evidence>
<dbReference type="SMART" id="SM00228">
    <property type="entry name" value="PDZ"/>
    <property type="match status" value="1"/>
</dbReference>
<dbReference type="GO" id="GO:0050930">
    <property type="term" value="P:induction of positive chemotaxis"/>
    <property type="evidence" value="ECO:0007669"/>
    <property type="project" value="InterPro"/>
</dbReference>
<evidence type="ECO:0000256" key="1">
    <source>
        <dbReference type="SAM" id="MobiDB-lite"/>
    </source>
</evidence>
<proteinExistence type="evidence at transcript level"/>
<dbReference type="InterPro" id="IPR001478">
    <property type="entry name" value="PDZ"/>
</dbReference>
<dbReference type="Gene3D" id="2.30.42.10">
    <property type="match status" value="1"/>
</dbReference>
<dbReference type="AlphaFoldDB" id="O46429"/>
<reference evidence="3" key="1">
    <citation type="journal article" date="1998" name="DNA Seq.">
        <title>Molecular cloning and expression of feline interleukin-16.</title>
        <authorList>
            <person name="Leutenegger C.M."/>
            <person name="Huder J.B."/>
            <person name="Hofmann-Lehmann R."/>
            <person name="Lutz H."/>
        </authorList>
    </citation>
    <scope>NUCLEOTIDE SEQUENCE</scope>
</reference>
<dbReference type="InterPro" id="IPR036034">
    <property type="entry name" value="PDZ_sf"/>
</dbReference>
<accession>O46429</accession>
<dbReference type="EMBL" id="AF003701">
    <property type="protein sequence ID" value="AAB93979.1"/>
    <property type="molecule type" value="mRNA"/>
</dbReference>
<feature type="region of interest" description="Disordered" evidence="1">
    <location>
        <begin position="1"/>
        <end position="28"/>
    </location>
</feature>
<dbReference type="PANTHER" id="PTHR48484">
    <property type="entry name" value="PRO-INTERLEUKIN-16"/>
    <property type="match status" value="1"/>
</dbReference>
<dbReference type="PANTHER" id="PTHR48484:SF2">
    <property type="entry name" value="PRO-INTERLEUKIN-16"/>
    <property type="match status" value="1"/>
</dbReference>